<keyword evidence="2" id="KW-0031">Aminopeptidase</keyword>
<organism evidence="2 3">
    <name type="scientific">Mesotoga infera</name>
    <dbReference type="NCBI Taxonomy" id="1236046"/>
    <lineage>
        <taxon>Bacteria</taxon>
        <taxon>Thermotogati</taxon>
        <taxon>Thermotogota</taxon>
        <taxon>Thermotogae</taxon>
        <taxon>Kosmotogales</taxon>
        <taxon>Kosmotogaceae</taxon>
        <taxon>Mesotoga</taxon>
    </lineage>
</organism>
<keyword evidence="3" id="KW-1185">Reference proteome</keyword>
<keyword evidence="2" id="KW-0378">Hydrolase</keyword>
<dbReference type="SUPFAM" id="SSF53187">
    <property type="entry name" value="Zn-dependent exopeptidases"/>
    <property type="match status" value="1"/>
</dbReference>
<dbReference type="InterPro" id="IPR007484">
    <property type="entry name" value="Peptidase_M28"/>
</dbReference>
<name>A0A7Z7LDX7_9BACT</name>
<feature type="domain" description="Peptidase M28" evidence="1">
    <location>
        <begin position="241"/>
        <end position="418"/>
    </location>
</feature>
<evidence type="ECO:0000313" key="3">
    <source>
        <dbReference type="Proteomes" id="UP000250796"/>
    </source>
</evidence>
<accession>A0A7Z7LDX7</accession>
<dbReference type="Gene3D" id="3.40.630.10">
    <property type="entry name" value="Zn peptidases"/>
    <property type="match status" value="1"/>
</dbReference>
<proteinExistence type="predicted"/>
<sequence length="566" mass="62595">MVEKLDGRKVKSLIELLSGFHRVRGSKDYHDSMMAAIDYLKRSGMPSRRFKVFSYSADGKTVNGNVATTLAWEPIYGEMWLERPERFFITSTSISKVALVSGSAGSEGWKELSLVQFEGKKDYSSKAVLASDDPVKVFQQAVVEGGASCLIFNYMRKSFEEIGRSLEKLPEMTNYLSIPYDREAAEKKAVAFSITKEKYDLLADAVARGGAVVRFRSEVRLTEGELEVLQIDATGVENGPGVIITAHLCHPSPGADDNASGAALAVELARILHQVEFPFPVRIALVPEYLGSVPYALQLKREKKLPLFTVNLDMVGADQDKTGSTFILSKVPPYLPQKWGRILEYYINQLMPRNGGYPLKRFGEIPFMAGSDHCVFTTLGVPSPFLGHLPDRYYHSDFDTPSMMDRVELEWVGKAVLKTLEHIIAPDPLATAAAKGKMIGELHEILTRIAGREGSGELLDLLISNYEGDVLRDNFAEACGLSSSRPLEPTFESSLGLEWMKIVPQELKNEVGPELLSMADFMVGGSLVIGSREAVELLTGIHYGVPIEKVRTLTGWMIERSLLRSS</sequence>
<dbReference type="Pfam" id="PF04389">
    <property type="entry name" value="Peptidase_M28"/>
    <property type="match status" value="1"/>
</dbReference>
<dbReference type="AlphaFoldDB" id="A0A7Z7LDX7"/>
<reference evidence="2 3" key="1">
    <citation type="submission" date="2017-01" db="EMBL/GenBank/DDBJ databases">
        <authorList>
            <person name="Erauso G."/>
        </authorList>
    </citation>
    <scope>NUCLEOTIDE SEQUENCE [LARGE SCALE GENOMIC DNA]</scope>
    <source>
        <strain evidence="2">MESINF1</strain>
    </source>
</reference>
<dbReference type="GO" id="GO:0004177">
    <property type="term" value="F:aminopeptidase activity"/>
    <property type="evidence" value="ECO:0007669"/>
    <property type="project" value="UniProtKB-KW"/>
</dbReference>
<evidence type="ECO:0000313" key="2">
    <source>
        <dbReference type="EMBL" id="SSC11905.1"/>
    </source>
</evidence>
<protein>
    <submittedName>
        <fullName evidence="2">Putative aminopeptidase</fullName>
    </submittedName>
</protein>
<gene>
    <name evidence="2" type="ORF">MESINF_0456</name>
</gene>
<keyword evidence="2" id="KW-0645">Protease</keyword>
<dbReference type="Proteomes" id="UP000250796">
    <property type="component" value="Chromosome MESINF"/>
</dbReference>
<evidence type="ECO:0000259" key="1">
    <source>
        <dbReference type="Pfam" id="PF04389"/>
    </source>
</evidence>
<dbReference type="KEGG" id="minf:MESINF_0456"/>
<dbReference type="EMBL" id="LS974202">
    <property type="protein sequence ID" value="SSC11905.1"/>
    <property type="molecule type" value="Genomic_DNA"/>
</dbReference>